<organism evidence="2">
    <name type="scientific">Myoviridae sp. ctMnh10</name>
    <dbReference type="NCBI Taxonomy" id="2827682"/>
    <lineage>
        <taxon>Viruses</taxon>
        <taxon>Duplodnaviria</taxon>
        <taxon>Heunggongvirae</taxon>
        <taxon>Uroviricota</taxon>
        <taxon>Caudoviricetes</taxon>
    </lineage>
</organism>
<dbReference type="Pfam" id="PF10123">
    <property type="entry name" value="Mu-like_Pro"/>
    <property type="match status" value="1"/>
</dbReference>
<dbReference type="EMBL" id="BK032827">
    <property type="protein sequence ID" value="DAF62732.1"/>
    <property type="molecule type" value="Genomic_DNA"/>
</dbReference>
<feature type="compositionally biased region" description="Acidic residues" evidence="1">
    <location>
        <begin position="233"/>
        <end position="261"/>
    </location>
</feature>
<protein>
    <submittedName>
        <fullName evidence="2">Capsid scaffolding protein</fullName>
    </submittedName>
</protein>
<evidence type="ECO:0000256" key="1">
    <source>
        <dbReference type="SAM" id="MobiDB-lite"/>
    </source>
</evidence>
<feature type="region of interest" description="Disordered" evidence="1">
    <location>
        <begin position="209"/>
        <end position="289"/>
    </location>
</feature>
<name>A0A8S5THD9_9CAUD</name>
<feature type="region of interest" description="Disordered" evidence="1">
    <location>
        <begin position="342"/>
        <end position="361"/>
    </location>
</feature>
<feature type="compositionally biased region" description="Basic and acidic residues" evidence="1">
    <location>
        <begin position="221"/>
        <end position="232"/>
    </location>
</feature>
<proteinExistence type="predicted"/>
<dbReference type="InterPro" id="IPR012106">
    <property type="entry name" value="Phage_Mu_Gp1"/>
</dbReference>
<sequence length="387" mass="44244">MYIFINRDLEIRLSEDSNQYKQFWKQICKFGEYVNPNGNGKMILDKKFADEMVGNFKSGKYGVVPVPLGHPKDSIELAELNRGEVKELKITDDGIDALIEIRDSDTADKIEKRLIPDVSMGFSEDYLDKRTGKYVGAFLKHVGLVADPYIKGMDQFVALSESGASILFSDKEIKKGEEMNLVKIKNDRDFDIEVKFTLNNEEKNELIKAGEEIEVPEDQAEAVKEQIEKAENPEEAETEAEAEVENADEQLADENQEDDEAEKLRKEREEFEKERAEFERKKKNSSAKKKFDQLLSEGKVVPAMRENFIALSSVQADVYLSDETSKPTDVLLSELFEKMPDMRLSDEDGENNAKASDEVELTDEDKRVIEKFGLSEEDYKEVKKENL</sequence>
<reference evidence="2" key="1">
    <citation type="journal article" date="2021" name="Proc. Natl. Acad. Sci. U.S.A.">
        <title>A Catalog of Tens of Thousands of Viruses from Human Metagenomes Reveals Hidden Associations with Chronic Diseases.</title>
        <authorList>
            <person name="Tisza M.J."/>
            <person name="Buck C.B."/>
        </authorList>
    </citation>
    <scope>NUCLEOTIDE SEQUENCE</scope>
    <source>
        <strain evidence="2">CtMnh10</strain>
    </source>
</reference>
<feature type="compositionally biased region" description="Basic and acidic residues" evidence="1">
    <location>
        <begin position="262"/>
        <end position="280"/>
    </location>
</feature>
<accession>A0A8S5THD9</accession>
<evidence type="ECO:0000313" key="2">
    <source>
        <dbReference type="EMBL" id="DAF62732.1"/>
    </source>
</evidence>